<dbReference type="InterPro" id="IPR029068">
    <property type="entry name" value="Glyas_Bleomycin-R_OHBP_Dase"/>
</dbReference>
<keyword evidence="6" id="KW-0828">Tyrosine catabolism</keyword>
<keyword evidence="9 12" id="KW-0408">Iron</keyword>
<evidence type="ECO:0000256" key="6">
    <source>
        <dbReference type="ARBA" id="ARBA00022878"/>
    </source>
</evidence>
<evidence type="ECO:0000256" key="3">
    <source>
        <dbReference type="ARBA" id="ARBA00013222"/>
    </source>
</evidence>
<evidence type="ECO:0000256" key="8">
    <source>
        <dbReference type="ARBA" id="ARBA00023002"/>
    </source>
</evidence>
<dbReference type="OrthoDB" id="414569at2759"/>
<keyword evidence="4 12" id="KW-0479">Metal-binding</keyword>
<evidence type="ECO:0000259" key="13">
    <source>
        <dbReference type="PROSITE" id="PS51819"/>
    </source>
</evidence>
<dbReference type="GO" id="GO:0006559">
    <property type="term" value="P:L-phenylalanine catabolic process"/>
    <property type="evidence" value="ECO:0007669"/>
    <property type="project" value="UniProtKB-KW"/>
</dbReference>
<evidence type="ECO:0000256" key="7">
    <source>
        <dbReference type="ARBA" id="ARBA00022964"/>
    </source>
</evidence>
<accession>A0A9P8I1U2</accession>
<name>A0A9P8I1U2_9PEZI</name>
<keyword evidence="5" id="KW-0677">Repeat</keyword>
<comment type="similarity">
    <text evidence="2 11">Belongs to the 4HPPD family.</text>
</comment>
<keyword evidence="8" id="KW-0560">Oxidoreductase</keyword>
<reference evidence="14" key="1">
    <citation type="submission" date="2021-03" db="EMBL/GenBank/DDBJ databases">
        <title>Comparative genomics and phylogenomic investigation of the class Geoglossomycetes provide insights into ecological specialization and systematics.</title>
        <authorList>
            <person name="Melie T."/>
            <person name="Pirro S."/>
            <person name="Miller A.N."/>
            <person name="Quandt A."/>
        </authorList>
    </citation>
    <scope>NUCLEOTIDE SEQUENCE</scope>
    <source>
        <strain evidence="14">GBOQ0MN5Z8</strain>
    </source>
</reference>
<dbReference type="FunFam" id="3.10.180.10:FF:000001">
    <property type="entry name" value="4-hydroxyphenylpyruvate dioxygenase"/>
    <property type="match status" value="1"/>
</dbReference>
<evidence type="ECO:0000313" key="14">
    <source>
        <dbReference type="EMBL" id="KAH0541700.1"/>
    </source>
</evidence>
<dbReference type="Proteomes" id="UP000698800">
    <property type="component" value="Unassembled WGS sequence"/>
</dbReference>
<dbReference type="PROSITE" id="PS51819">
    <property type="entry name" value="VOC"/>
    <property type="match status" value="2"/>
</dbReference>
<dbReference type="FunFam" id="3.10.180.10:FF:000020">
    <property type="entry name" value="4-hydroxyphenylpyruvate dioxygenase"/>
    <property type="match status" value="1"/>
</dbReference>
<feature type="domain" description="VOC" evidence="13">
    <location>
        <begin position="29"/>
        <end position="176"/>
    </location>
</feature>
<comment type="pathway">
    <text evidence="1">Amino-acid degradation; L-phenylalanine degradation; acetoacetate and fumarate from L-phenylalanine: step 3/6.</text>
</comment>
<comment type="cofactor">
    <cofactor evidence="12">
        <name>Fe cation</name>
        <dbReference type="ChEBI" id="CHEBI:24875"/>
    </cofactor>
    <text evidence="12">Binds 1 Fe cation per subunit.</text>
</comment>
<dbReference type="EMBL" id="JAGHQL010000071">
    <property type="protein sequence ID" value="KAH0541700.1"/>
    <property type="molecule type" value="Genomic_DNA"/>
</dbReference>
<dbReference type="InterPro" id="IPR005956">
    <property type="entry name" value="4OHPhenylPyrv_dOase"/>
</dbReference>
<dbReference type="InterPro" id="IPR004360">
    <property type="entry name" value="Glyas_Fos-R_dOase_dom"/>
</dbReference>
<dbReference type="InterPro" id="IPR037523">
    <property type="entry name" value="VOC_core"/>
</dbReference>
<feature type="domain" description="VOC" evidence="13">
    <location>
        <begin position="207"/>
        <end position="365"/>
    </location>
</feature>
<feature type="binding site" evidence="12">
    <location>
        <position position="210"/>
    </location>
    <ligand>
        <name>Fe cation</name>
        <dbReference type="ChEBI" id="CHEBI:24875"/>
    </ligand>
</feature>
<dbReference type="PANTHER" id="PTHR11959">
    <property type="entry name" value="4-HYDROXYPHENYLPYRUVATE DIOXYGENASE"/>
    <property type="match status" value="1"/>
</dbReference>
<keyword evidence="10" id="KW-0585">Phenylalanine catabolism</keyword>
<organism evidence="14 15">
    <name type="scientific">Glutinoglossum americanum</name>
    <dbReference type="NCBI Taxonomy" id="1670608"/>
    <lineage>
        <taxon>Eukaryota</taxon>
        <taxon>Fungi</taxon>
        <taxon>Dikarya</taxon>
        <taxon>Ascomycota</taxon>
        <taxon>Pezizomycotina</taxon>
        <taxon>Geoglossomycetes</taxon>
        <taxon>Geoglossales</taxon>
        <taxon>Geoglossaceae</taxon>
        <taxon>Glutinoglossum</taxon>
    </lineage>
</organism>
<evidence type="ECO:0000256" key="11">
    <source>
        <dbReference type="PIRNR" id="PIRNR009283"/>
    </source>
</evidence>
<evidence type="ECO:0000313" key="15">
    <source>
        <dbReference type="Proteomes" id="UP000698800"/>
    </source>
</evidence>
<dbReference type="Gene3D" id="3.10.180.10">
    <property type="entry name" value="2,3-Dihydroxybiphenyl 1,2-Dioxygenase, domain 1"/>
    <property type="match status" value="2"/>
</dbReference>
<proteinExistence type="inferred from homology"/>
<comment type="caution">
    <text evidence="14">The sequence shown here is derived from an EMBL/GenBank/DDBJ whole genome shotgun (WGS) entry which is preliminary data.</text>
</comment>
<sequence>MAGGHSTKAGPSYPSDSLMVDGKNSDYRGYDHATWYVGNAKQAASWYITRMGFKVVAYRGLETGSRCVASYVVANRRVRFVLTSPIRGLAGLLEDDSLPSSERRQAEEIHAHLERHGDAVKDVAFEVDDVQAIYASAVARGAEGVSKPACSEDSDGQVLLATIKTYGDTTHTFVERRGYRGIFLPGYRLMMAEDPIAQYLPEIPLEMIDHCVGNQNWNEMESVCNFYEHCLGFRRFWTVDDRNMCTEFSALNSVVMASPKDIVKMPINEPAVGKKRSQIEEFVRFFGGPGVQHIAFLTDDIVTAVANLKKRGVQFIDIPGTYYDEMRLRLQRSGTELEEDMDALQKLHILVDFDEGGYLLQIFTKPILDRPTVFLEVIQRNNFDGFGAGNFKSLFEAVEREQAKRGNL</sequence>
<dbReference type="GO" id="GO:0003868">
    <property type="term" value="F:4-hydroxyphenylpyruvate dioxygenase activity"/>
    <property type="evidence" value="ECO:0007669"/>
    <property type="project" value="InterPro"/>
</dbReference>
<keyword evidence="7" id="KW-0223">Dioxygenase</keyword>
<dbReference type="InterPro" id="IPR041736">
    <property type="entry name" value="4OHPhenylPyrv_dOase_N"/>
</dbReference>
<protein>
    <recommendedName>
        <fullName evidence="3 11">4-hydroxyphenylpyruvate dioxygenase</fullName>
    </recommendedName>
</protein>
<dbReference type="Pfam" id="PF00903">
    <property type="entry name" value="Glyoxalase"/>
    <property type="match status" value="2"/>
</dbReference>
<dbReference type="PIRSF" id="PIRSF009283">
    <property type="entry name" value="HPP_dOase"/>
    <property type="match status" value="1"/>
</dbReference>
<evidence type="ECO:0000256" key="5">
    <source>
        <dbReference type="ARBA" id="ARBA00022737"/>
    </source>
</evidence>
<dbReference type="GO" id="GO:0046872">
    <property type="term" value="F:metal ion binding"/>
    <property type="evidence" value="ECO:0007669"/>
    <property type="project" value="UniProtKB-KW"/>
</dbReference>
<evidence type="ECO:0000256" key="1">
    <source>
        <dbReference type="ARBA" id="ARBA00005162"/>
    </source>
</evidence>
<evidence type="ECO:0000256" key="9">
    <source>
        <dbReference type="ARBA" id="ARBA00023004"/>
    </source>
</evidence>
<evidence type="ECO:0000256" key="12">
    <source>
        <dbReference type="PIRSR" id="PIRSR009283-1"/>
    </source>
</evidence>
<feature type="binding site" evidence="12">
    <location>
        <position position="376"/>
    </location>
    <ligand>
        <name>Fe cation</name>
        <dbReference type="ChEBI" id="CHEBI:24875"/>
    </ligand>
</feature>
<evidence type="ECO:0000256" key="2">
    <source>
        <dbReference type="ARBA" id="ARBA00005877"/>
    </source>
</evidence>
<dbReference type="AlphaFoldDB" id="A0A9P8I1U2"/>
<dbReference type="CDD" id="cd08342">
    <property type="entry name" value="HPPD_N_like"/>
    <property type="match status" value="1"/>
</dbReference>
<gene>
    <name evidence="14" type="ORF">FGG08_003863</name>
</gene>
<keyword evidence="15" id="KW-1185">Reference proteome</keyword>
<feature type="binding site" evidence="12">
    <location>
        <position position="293"/>
    </location>
    <ligand>
        <name>Fe cation</name>
        <dbReference type="ChEBI" id="CHEBI:24875"/>
    </ligand>
</feature>
<dbReference type="SUPFAM" id="SSF54593">
    <property type="entry name" value="Glyoxalase/Bleomycin resistance protein/Dihydroxybiphenyl dioxygenase"/>
    <property type="match status" value="1"/>
</dbReference>
<dbReference type="NCBIfam" id="TIGR01263">
    <property type="entry name" value="4HPPD"/>
    <property type="match status" value="1"/>
</dbReference>
<dbReference type="GO" id="GO:0006572">
    <property type="term" value="P:L-tyrosine catabolic process"/>
    <property type="evidence" value="ECO:0007669"/>
    <property type="project" value="UniProtKB-KW"/>
</dbReference>
<evidence type="ECO:0000256" key="4">
    <source>
        <dbReference type="ARBA" id="ARBA00022723"/>
    </source>
</evidence>
<dbReference type="InterPro" id="IPR041735">
    <property type="entry name" value="4OHPhenylPyrv_dOase_C"/>
</dbReference>
<evidence type="ECO:0000256" key="10">
    <source>
        <dbReference type="ARBA" id="ARBA00023232"/>
    </source>
</evidence>
<dbReference type="CDD" id="cd07250">
    <property type="entry name" value="HPPD_C_like"/>
    <property type="match status" value="1"/>
</dbReference>
<dbReference type="PANTHER" id="PTHR11959:SF1">
    <property type="entry name" value="4-HYDROXYPHENYLPYRUVATE DIOXYGENASE"/>
    <property type="match status" value="1"/>
</dbReference>